<accession>A0ABR0W2L4</accession>
<dbReference type="PANTHER" id="PTHR36427:SF4">
    <property type="entry name" value="RIBOSOMAL PROTEIN L1P_L10E FAMILY"/>
    <property type="match status" value="1"/>
</dbReference>
<sequence>MAAFKRLLSQTGRRCFPDPAPPPPRHLVSLLRRHFSIEPQPSPNPEPSTERNANLRNPIPIQPVSYPTKPRPPPSEENQQESPPERQTSSLDSQHSVNRETRSWTRDEMRYMKDAPEKGDRNAGLEMERRKIEEYRRRGVLAYGKVEEEESLPFPKLVKVENTDQNSKKKGKVIYDLKEAIQLVKVGTTTRDGFLVCSPLFVPEPLGPNLMLQPKEVAISDSLSVIALCVLKAIVQASAKKTFDETLEAHVRMTPDLRRTDLINSYIEEMGQENTAQKVKRQEAGCSSSDKWKPYQTNRVAVFAEGAAADEARDAGADIVGGPELVENIRTGQLKVDFDMCIATPSMMEHVKKFQEVAIMSNKHLKVQKGTLTNDISRKVKEAKEPSVHFKKDKTAIVHVGLGKVSFAEDALRDNVGAFVNALLLEKPAGLKKSSKYAGYVDSFHICSTMGPSFPISIQSLSMAADRYTRLQMQ</sequence>
<evidence type="ECO:0008006" key="4">
    <source>
        <dbReference type="Google" id="ProtNLM"/>
    </source>
</evidence>
<reference evidence="2 3" key="1">
    <citation type="journal article" date="2021" name="Comput. Struct. Biotechnol. J.">
        <title>De novo genome assembly of the potent medicinal plant Rehmannia glutinosa using nanopore technology.</title>
        <authorList>
            <person name="Ma L."/>
            <person name="Dong C."/>
            <person name="Song C."/>
            <person name="Wang X."/>
            <person name="Zheng X."/>
            <person name="Niu Y."/>
            <person name="Chen S."/>
            <person name="Feng W."/>
        </authorList>
    </citation>
    <scope>NUCLEOTIDE SEQUENCE [LARGE SCALE GENOMIC DNA]</scope>
    <source>
        <strain evidence="2">DH-2019</strain>
    </source>
</reference>
<dbReference type="SUPFAM" id="SSF56808">
    <property type="entry name" value="Ribosomal protein L1"/>
    <property type="match status" value="1"/>
</dbReference>
<dbReference type="InterPro" id="IPR028364">
    <property type="entry name" value="Ribosomal_uL1/biogenesis"/>
</dbReference>
<protein>
    <recommendedName>
        <fullName evidence="4">50S ribosomal protein L1</fullName>
    </recommendedName>
</protein>
<dbReference type="Gene3D" id="6.10.20.140">
    <property type="entry name" value="50S ribosomal protein L1, Chain A, Domain 1"/>
    <property type="match status" value="1"/>
</dbReference>
<dbReference type="CDD" id="cd00403">
    <property type="entry name" value="Ribosomal_L1"/>
    <property type="match status" value="1"/>
</dbReference>
<dbReference type="PANTHER" id="PTHR36427">
    <property type="entry name" value="54S RIBOSOMAL PROTEIN L1, MITOCHONDRIAL"/>
    <property type="match status" value="1"/>
</dbReference>
<name>A0ABR0W2L4_REHGL</name>
<evidence type="ECO:0000313" key="3">
    <source>
        <dbReference type="Proteomes" id="UP001318860"/>
    </source>
</evidence>
<dbReference type="Pfam" id="PF00687">
    <property type="entry name" value="Ribosomal_L1"/>
    <property type="match status" value="1"/>
</dbReference>
<comment type="caution">
    <text evidence="2">The sequence shown here is derived from an EMBL/GenBank/DDBJ whole genome shotgun (WGS) entry which is preliminary data.</text>
</comment>
<dbReference type="InterPro" id="IPR023674">
    <property type="entry name" value="Ribosomal_uL1-like"/>
</dbReference>
<feature type="region of interest" description="Disordered" evidence="1">
    <location>
        <begin position="1"/>
        <end position="123"/>
    </location>
</feature>
<dbReference type="Gene3D" id="3.40.50.790">
    <property type="match status" value="1"/>
</dbReference>
<dbReference type="EMBL" id="JABTTQ020000163">
    <property type="protein sequence ID" value="KAK6141219.1"/>
    <property type="molecule type" value="Genomic_DNA"/>
</dbReference>
<feature type="compositionally biased region" description="Low complexity" evidence="1">
    <location>
        <begin position="76"/>
        <end position="87"/>
    </location>
</feature>
<dbReference type="Proteomes" id="UP001318860">
    <property type="component" value="Unassembled WGS sequence"/>
</dbReference>
<keyword evidence="3" id="KW-1185">Reference proteome</keyword>
<evidence type="ECO:0000313" key="2">
    <source>
        <dbReference type="EMBL" id="KAK6141219.1"/>
    </source>
</evidence>
<dbReference type="InterPro" id="IPR016095">
    <property type="entry name" value="Ribosomal_uL1_3-a/b-sand"/>
</dbReference>
<proteinExistence type="predicted"/>
<gene>
    <name evidence="2" type="ORF">DH2020_025016</name>
</gene>
<feature type="compositionally biased region" description="Basic and acidic residues" evidence="1">
    <location>
        <begin position="97"/>
        <end position="123"/>
    </location>
</feature>
<organism evidence="2 3">
    <name type="scientific">Rehmannia glutinosa</name>
    <name type="common">Chinese foxglove</name>
    <dbReference type="NCBI Taxonomy" id="99300"/>
    <lineage>
        <taxon>Eukaryota</taxon>
        <taxon>Viridiplantae</taxon>
        <taxon>Streptophyta</taxon>
        <taxon>Embryophyta</taxon>
        <taxon>Tracheophyta</taxon>
        <taxon>Spermatophyta</taxon>
        <taxon>Magnoliopsida</taxon>
        <taxon>eudicotyledons</taxon>
        <taxon>Gunneridae</taxon>
        <taxon>Pentapetalae</taxon>
        <taxon>asterids</taxon>
        <taxon>lamiids</taxon>
        <taxon>Lamiales</taxon>
        <taxon>Orobanchaceae</taxon>
        <taxon>Rehmannieae</taxon>
        <taxon>Rehmannia</taxon>
    </lineage>
</organism>
<evidence type="ECO:0000256" key="1">
    <source>
        <dbReference type="SAM" id="MobiDB-lite"/>
    </source>
</evidence>